<dbReference type="Pfam" id="PF13365">
    <property type="entry name" value="Trypsin_2"/>
    <property type="match status" value="1"/>
</dbReference>
<dbReference type="PANTHER" id="PTHR43343">
    <property type="entry name" value="PEPTIDASE S12"/>
    <property type="match status" value="1"/>
</dbReference>
<feature type="compositionally biased region" description="Basic and acidic residues" evidence="3">
    <location>
        <begin position="1"/>
        <end position="10"/>
    </location>
</feature>
<sequence length="522" mass="51267">MTEFETHPQRSDSSSSEEPSYRPADASQESSIAQRGESDPTVVQPTVAPAVAAEATTSQPEVAAPAAPQSDAPQSAAPQSGAPQPGAPAGQPGGWASPWQQPHPAYAGQQYPGQHHPGYAPQPQYATAGAPGGHGAPGGWGGGSAESAPVWAAPVGAADPRDPGKPGRGRKILVAGAAAAVIAIGAGGVGAAAALALSDDHGNATVPTSNSSVTRVVDRSSMAQIAAAVQDSVVSITTGSGEGSGVIISNDGYVVTNNHVVATARGNTVQVIFANGKKADATIVGTDPRTDLAVVKASGVSDLNAAHFGDSSKMQVGDTVLAIGSPLGLEGSVTAGIISAKDRTIRSGGEGPQAPFGNGQAQSAPTTMSGLLQTDAPINPGNSGGALVNTNGEIIGINSAIATSGQNSGNIGLGFAIPSNKAKQVADALMAGRKVSHPALGVSVAEAQGGGALVSSVTKDSAAAKAGLQQGDVITSVNGKSVGDSDDLVGIVQSASVGDKVTIVYTRDGAQKTVTAQLQEAS</sequence>
<dbReference type="InterPro" id="IPR001940">
    <property type="entry name" value="Peptidase_S1C"/>
</dbReference>
<dbReference type="Gene3D" id="2.40.10.120">
    <property type="match status" value="1"/>
</dbReference>
<organism evidence="6 7">
    <name type="scientific">Krasilnikovia cinnamomea</name>
    <dbReference type="NCBI Taxonomy" id="349313"/>
    <lineage>
        <taxon>Bacteria</taxon>
        <taxon>Bacillati</taxon>
        <taxon>Actinomycetota</taxon>
        <taxon>Actinomycetes</taxon>
        <taxon>Micromonosporales</taxon>
        <taxon>Micromonosporaceae</taxon>
        <taxon>Krasilnikovia</taxon>
    </lineage>
</organism>
<dbReference type="Pfam" id="PF13180">
    <property type="entry name" value="PDZ_2"/>
    <property type="match status" value="1"/>
</dbReference>
<keyword evidence="1 6" id="KW-0645">Protease</keyword>
<keyword evidence="4" id="KW-0812">Transmembrane</keyword>
<evidence type="ECO:0000259" key="5">
    <source>
        <dbReference type="PROSITE" id="PS50106"/>
    </source>
</evidence>
<dbReference type="InterPro" id="IPR001478">
    <property type="entry name" value="PDZ"/>
</dbReference>
<keyword evidence="4" id="KW-1133">Transmembrane helix</keyword>
<reference evidence="6 7" key="1">
    <citation type="submission" date="2019-02" db="EMBL/GenBank/DDBJ databases">
        <title>Sequencing the genomes of 1000 actinobacteria strains.</title>
        <authorList>
            <person name="Klenk H.-P."/>
        </authorList>
    </citation>
    <scope>NUCLEOTIDE SEQUENCE [LARGE SCALE GENOMIC DNA]</scope>
    <source>
        <strain evidence="6 7">DSM 45162</strain>
    </source>
</reference>
<keyword evidence="4" id="KW-0472">Membrane</keyword>
<feature type="compositionally biased region" description="Low complexity" evidence="3">
    <location>
        <begin position="40"/>
        <end position="98"/>
    </location>
</feature>
<proteinExistence type="predicted"/>
<dbReference type="PROSITE" id="PS50106">
    <property type="entry name" value="PDZ"/>
    <property type="match status" value="1"/>
</dbReference>
<dbReference type="AlphaFoldDB" id="A0A4V2G6U3"/>
<feature type="transmembrane region" description="Helical" evidence="4">
    <location>
        <begin position="172"/>
        <end position="197"/>
    </location>
</feature>
<dbReference type="RefSeq" id="WP_130509012.1">
    <property type="nucleotide sequence ID" value="NZ_SHKY01000001.1"/>
</dbReference>
<dbReference type="GO" id="GO:0004252">
    <property type="term" value="F:serine-type endopeptidase activity"/>
    <property type="evidence" value="ECO:0007669"/>
    <property type="project" value="InterPro"/>
</dbReference>
<dbReference type="Proteomes" id="UP000292564">
    <property type="component" value="Unassembled WGS sequence"/>
</dbReference>
<accession>A0A4V2G6U3</accession>
<dbReference type="PANTHER" id="PTHR43343:SF3">
    <property type="entry name" value="PROTEASE DO-LIKE 8, CHLOROPLASTIC"/>
    <property type="match status" value="1"/>
</dbReference>
<keyword evidence="7" id="KW-1185">Reference proteome</keyword>
<name>A0A4V2G6U3_9ACTN</name>
<dbReference type="InterPro" id="IPR009003">
    <property type="entry name" value="Peptidase_S1_PA"/>
</dbReference>
<keyword evidence="2" id="KW-0378">Hydrolase</keyword>
<feature type="region of interest" description="Disordered" evidence="3">
    <location>
        <begin position="1"/>
        <end position="147"/>
    </location>
</feature>
<comment type="caution">
    <text evidence="6">The sequence shown here is derived from an EMBL/GenBank/DDBJ whole genome shotgun (WGS) entry which is preliminary data.</text>
</comment>
<evidence type="ECO:0000313" key="7">
    <source>
        <dbReference type="Proteomes" id="UP000292564"/>
    </source>
</evidence>
<dbReference type="PRINTS" id="PR00834">
    <property type="entry name" value="PROTEASES2C"/>
</dbReference>
<dbReference type="InterPro" id="IPR051201">
    <property type="entry name" value="Chloro_Bact_Ser_Proteases"/>
</dbReference>
<dbReference type="OrthoDB" id="9788136at2"/>
<dbReference type="SUPFAM" id="SSF50156">
    <property type="entry name" value="PDZ domain-like"/>
    <property type="match status" value="1"/>
</dbReference>
<dbReference type="SUPFAM" id="SSF50494">
    <property type="entry name" value="Trypsin-like serine proteases"/>
    <property type="match status" value="1"/>
</dbReference>
<dbReference type="GO" id="GO:0006508">
    <property type="term" value="P:proteolysis"/>
    <property type="evidence" value="ECO:0007669"/>
    <property type="project" value="UniProtKB-KW"/>
</dbReference>
<protein>
    <submittedName>
        <fullName evidence="6">Putative serine protease PepD</fullName>
    </submittedName>
</protein>
<dbReference type="SMART" id="SM00228">
    <property type="entry name" value="PDZ"/>
    <property type="match status" value="1"/>
</dbReference>
<evidence type="ECO:0000256" key="1">
    <source>
        <dbReference type="ARBA" id="ARBA00022670"/>
    </source>
</evidence>
<evidence type="ECO:0000256" key="2">
    <source>
        <dbReference type="ARBA" id="ARBA00022801"/>
    </source>
</evidence>
<evidence type="ECO:0000256" key="4">
    <source>
        <dbReference type="SAM" id="Phobius"/>
    </source>
</evidence>
<feature type="domain" description="PDZ" evidence="5">
    <location>
        <begin position="429"/>
        <end position="509"/>
    </location>
</feature>
<dbReference type="EMBL" id="SHKY01000001">
    <property type="protein sequence ID" value="RZU50016.1"/>
    <property type="molecule type" value="Genomic_DNA"/>
</dbReference>
<dbReference type="InterPro" id="IPR036034">
    <property type="entry name" value="PDZ_sf"/>
</dbReference>
<evidence type="ECO:0000313" key="6">
    <source>
        <dbReference type="EMBL" id="RZU50016.1"/>
    </source>
</evidence>
<gene>
    <name evidence="6" type="ORF">EV385_1776</name>
</gene>
<evidence type="ECO:0000256" key="3">
    <source>
        <dbReference type="SAM" id="MobiDB-lite"/>
    </source>
</evidence>
<feature type="compositionally biased region" description="Gly residues" evidence="3">
    <location>
        <begin position="130"/>
        <end position="144"/>
    </location>
</feature>
<dbReference type="Gene3D" id="2.30.42.10">
    <property type="match status" value="1"/>
</dbReference>